<dbReference type="InterPro" id="IPR021846">
    <property type="entry name" value="NFACT-C"/>
</dbReference>
<comment type="similarity">
    <text evidence="3">Belongs to the NEMF family.</text>
</comment>
<keyword evidence="4" id="KW-0963">Cytoplasm</keyword>
<evidence type="ECO:0000256" key="11">
    <source>
        <dbReference type="SAM" id="MobiDB-lite"/>
    </source>
</evidence>
<dbReference type="AlphaFoldDB" id="A0A8C4LMX1"/>
<evidence type="ECO:0000256" key="4">
    <source>
        <dbReference type="ARBA" id="ARBA00022490"/>
    </source>
</evidence>
<sequence>MKTRFSTVDLRAVLAELNASLLGMRVNNVYDVDNKTYLIRLQKPDFKATLLLESGIRIHTTEFEWPKNMMPSSFAMKCRKHLKSRRLVSAKQLGVDRIVDFQFGSDEAAYHLIIELYDRGNIVLTDYEYLILNILRFRTDESDDVKFAVRERYPVDHARAAEPLLTLESLHCILNVKFGRKILKIIPSAFIAYGPALIEHCLIENGFSGNVKVDEKFESKGMSPCYKFYTFSFISFFQNYENSFCESDKEMKPSLEVDKPTQDILTYEEFHPFLFSQHSQCPYIEFESFDKAVDEFYSKIEGQKIDLKALQQEKQALKKLDNVRKDHEDRLEALQQAQEIDKLKGELIEMNLQIVDRAIQVVRSALANQIDWTEIGLIVKEAQAQGDPVANAIKELKLQTNHVTMLLSVEKNETEPPKGKKKKQKNKQLQKPQKNRPLLVDVDLSLSAYANAFKSAEKKTKQTLKEVQTVTSIQKARKVYWFEKFLWFISSENYLIIGGRDQQQNEIIVKRYLTPGRTLHPKTAGEAIPPRTLTEAGTMALCYSAAWDARVITSAWWVYHHQVSKTAPTGEYLTTGSFMIRGKKNFLPPSYLMMGFSFLFKVDESCVWRHRGERKVRVQDEDMETLSKMKKMKEKYKDQDEEERELIMKLLGSAGSNKEEKGKKGKKGKTKDEPVKKQPQKPRSGPRVSDSIKKETPSLAVVTHELQDLAVDDPHDDKENLFDSLTGQPHPEDVLLFAVPICAPYATMTNYKYKVKLTPGVQKKGKAAKTALNSFMHSKEATAREKDLFRSVKDTDLSRNIPGKVKVSAPNLLNVKRK</sequence>
<dbReference type="Pfam" id="PF05833">
    <property type="entry name" value="NFACT_N"/>
    <property type="match status" value="1"/>
</dbReference>
<feature type="coiled-coil region" evidence="10">
    <location>
        <begin position="293"/>
        <end position="337"/>
    </location>
</feature>
<feature type="domain" description="NFACT RNA-binding" evidence="12">
    <location>
        <begin position="484"/>
        <end position="582"/>
    </location>
</feature>
<dbReference type="GO" id="GO:0005634">
    <property type="term" value="C:nucleus"/>
    <property type="evidence" value="ECO:0007669"/>
    <property type="project" value="UniProtKB-SubCell"/>
</dbReference>
<dbReference type="InterPro" id="IPR051608">
    <property type="entry name" value="RQC_Subunit_NEMF"/>
</dbReference>
<keyword evidence="6" id="KW-0539">Nucleus</keyword>
<feature type="compositionally biased region" description="Basic residues" evidence="11">
    <location>
        <begin position="419"/>
        <end position="428"/>
    </location>
</feature>
<feature type="region of interest" description="Disordered" evidence="11">
    <location>
        <begin position="650"/>
        <end position="699"/>
    </location>
</feature>
<dbReference type="GO" id="GO:0043023">
    <property type="term" value="F:ribosomal large subunit binding"/>
    <property type="evidence" value="ECO:0007669"/>
    <property type="project" value="TreeGrafter"/>
</dbReference>
<evidence type="ECO:0000259" key="13">
    <source>
        <dbReference type="Pfam" id="PF11923"/>
    </source>
</evidence>
<evidence type="ECO:0000256" key="6">
    <source>
        <dbReference type="ARBA" id="ARBA00023242"/>
    </source>
</evidence>
<dbReference type="InterPro" id="IPR008532">
    <property type="entry name" value="NFACT_RNA-bd"/>
</dbReference>
<evidence type="ECO:0000313" key="14">
    <source>
        <dbReference type="Ensembl" id="ENSEASP00005011768.1"/>
    </source>
</evidence>
<keyword evidence="5 10" id="KW-0175">Coiled coil</keyword>
<evidence type="ECO:0000256" key="10">
    <source>
        <dbReference type="SAM" id="Coils"/>
    </source>
</evidence>
<dbReference type="GO" id="GO:0000049">
    <property type="term" value="F:tRNA binding"/>
    <property type="evidence" value="ECO:0007669"/>
    <property type="project" value="TreeGrafter"/>
</dbReference>
<accession>A0A8C4LMX1</accession>
<dbReference type="Gene3D" id="2.30.310.10">
    <property type="entry name" value="ibrinogen binding protein from staphylococcus aureus domain"/>
    <property type="match status" value="1"/>
</dbReference>
<evidence type="ECO:0000256" key="7">
    <source>
        <dbReference type="ARBA" id="ARBA00062982"/>
    </source>
</evidence>
<dbReference type="Ensembl" id="ENSEAST00005012788.1">
    <property type="protein sequence ID" value="ENSEASP00005011768.1"/>
    <property type="gene ID" value="ENSEASG00005007919.1"/>
</dbReference>
<evidence type="ECO:0000256" key="3">
    <source>
        <dbReference type="ARBA" id="ARBA00008318"/>
    </source>
</evidence>
<organism evidence="14">
    <name type="scientific">Equus asinus asinus</name>
    <dbReference type="NCBI Taxonomy" id="83772"/>
    <lineage>
        <taxon>Eukaryota</taxon>
        <taxon>Metazoa</taxon>
        <taxon>Chordata</taxon>
        <taxon>Craniata</taxon>
        <taxon>Vertebrata</taxon>
        <taxon>Euteleostomi</taxon>
        <taxon>Mammalia</taxon>
        <taxon>Eutheria</taxon>
        <taxon>Laurasiatheria</taxon>
        <taxon>Perissodactyla</taxon>
        <taxon>Equidae</taxon>
        <taxon>Equus</taxon>
    </lineage>
</organism>
<reference evidence="14" key="1">
    <citation type="submission" date="2023-03" db="UniProtKB">
        <authorList>
            <consortium name="Ensembl"/>
        </authorList>
    </citation>
    <scope>IDENTIFICATION</scope>
</reference>
<evidence type="ECO:0000256" key="1">
    <source>
        <dbReference type="ARBA" id="ARBA00004123"/>
    </source>
</evidence>
<evidence type="ECO:0000256" key="5">
    <source>
        <dbReference type="ARBA" id="ARBA00023054"/>
    </source>
</evidence>
<evidence type="ECO:0000256" key="9">
    <source>
        <dbReference type="ARBA" id="ARBA00076869"/>
    </source>
</evidence>
<feature type="region of interest" description="Disordered" evidence="11">
    <location>
        <begin position="409"/>
        <end position="432"/>
    </location>
</feature>
<dbReference type="Pfam" id="PF05670">
    <property type="entry name" value="NFACT-R_1"/>
    <property type="match status" value="1"/>
</dbReference>
<dbReference type="OMA" id="MFLEFFA"/>
<protein>
    <recommendedName>
        <fullName evidence="8">Ribosome quality control complex subunit NEMF</fullName>
    </recommendedName>
    <alternativeName>
        <fullName evidence="9">Nuclear export mediator factor</fullName>
    </alternativeName>
</protein>
<name>A0A8C4LMX1_EQUAS</name>
<dbReference type="GO" id="GO:0140708">
    <property type="term" value="P:CAT tailing"/>
    <property type="evidence" value="ECO:0007669"/>
    <property type="project" value="UniProtKB-ARBA"/>
</dbReference>
<dbReference type="PANTHER" id="PTHR15239">
    <property type="entry name" value="NUCLEAR EXPORT MEDIATOR FACTOR NEMF"/>
    <property type="match status" value="1"/>
</dbReference>
<dbReference type="PANTHER" id="PTHR15239:SF6">
    <property type="entry name" value="RIBOSOME QUALITY CONTROL COMPLEX SUBUNIT NEMF"/>
    <property type="match status" value="1"/>
</dbReference>
<proteinExistence type="inferred from homology"/>
<dbReference type="Pfam" id="PF11923">
    <property type="entry name" value="NFACT-C"/>
    <property type="match status" value="1"/>
</dbReference>
<dbReference type="GO" id="GO:0005737">
    <property type="term" value="C:cytoplasm"/>
    <property type="evidence" value="ECO:0007669"/>
    <property type="project" value="UniProtKB-SubCell"/>
</dbReference>
<gene>
    <name evidence="14" type="primary">NEMF</name>
</gene>
<dbReference type="FunFam" id="2.30.310.10:FF:000001">
    <property type="entry name" value="Nuclear export mediator factor Nemf"/>
    <property type="match status" value="1"/>
</dbReference>
<comment type="subcellular location">
    <subcellularLocation>
        <location evidence="2">Cytoplasm</location>
    </subcellularLocation>
    <subcellularLocation>
        <location evidence="1">Nucleus</location>
    </subcellularLocation>
</comment>
<feature type="domain" description="NFACT protein C-terminal" evidence="13">
    <location>
        <begin position="717"/>
        <end position="808"/>
    </location>
</feature>
<dbReference type="GO" id="GO:1990112">
    <property type="term" value="C:RQC complex"/>
    <property type="evidence" value="ECO:0007669"/>
    <property type="project" value="TreeGrafter"/>
</dbReference>
<comment type="subunit">
    <text evidence="7">Component of the ribosome quality control complex (RQC), composed of the E3 ubiquitin ligase LTN1, TCF25 and NEMF associated with the 60S ribosomal subunit. The complex probably also contains VCP/p97 and its ubiquitin-binding cofactors. Interacts (via its N-terminus) with XPO1.</text>
</comment>
<evidence type="ECO:0000256" key="2">
    <source>
        <dbReference type="ARBA" id="ARBA00004496"/>
    </source>
</evidence>
<evidence type="ECO:0000259" key="12">
    <source>
        <dbReference type="Pfam" id="PF05670"/>
    </source>
</evidence>
<evidence type="ECO:0000256" key="8">
    <source>
        <dbReference type="ARBA" id="ARBA00071447"/>
    </source>
</evidence>